<name>A0ABS7CDF7_9BACL</name>
<gene>
    <name evidence="2" type="ORF">K0U00_33450</name>
</gene>
<evidence type="ECO:0000313" key="2">
    <source>
        <dbReference type="EMBL" id="MBW7458966.1"/>
    </source>
</evidence>
<proteinExistence type="predicted"/>
<evidence type="ECO:0000313" key="3">
    <source>
        <dbReference type="Proteomes" id="UP001519887"/>
    </source>
</evidence>
<dbReference type="EMBL" id="JAHZIK010001422">
    <property type="protein sequence ID" value="MBW7458966.1"/>
    <property type="molecule type" value="Genomic_DNA"/>
</dbReference>
<feature type="domain" description="Fatty acid kinase subunit A-like C-terminal" evidence="1">
    <location>
        <begin position="1"/>
        <end position="107"/>
    </location>
</feature>
<keyword evidence="3" id="KW-1185">Reference proteome</keyword>
<dbReference type="InterPro" id="IPR033470">
    <property type="entry name" value="FakA-like_C"/>
</dbReference>
<accession>A0ABS7CDF7</accession>
<evidence type="ECO:0000259" key="1">
    <source>
        <dbReference type="SMART" id="SM01121"/>
    </source>
</evidence>
<reference evidence="2 3" key="1">
    <citation type="submission" date="2021-07" db="EMBL/GenBank/DDBJ databases">
        <title>Paenibacillus radiodurans sp. nov., isolated from the southeastern edge of Tengger Desert.</title>
        <authorList>
            <person name="Zhang G."/>
        </authorList>
    </citation>
    <scope>NUCLEOTIDE SEQUENCE [LARGE SCALE GENOMIC DNA]</scope>
    <source>
        <strain evidence="2 3">CCM 7311</strain>
    </source>
</reference>
<organism evidence="2 3">
    <name type="scientific">Paenibacillus sepulcri</name>
    <dbReference type="NCBI Taxonomy" id="359917"/>
    <lineage>
        <taxon>Bacteria</taxon>
        <taxon>Bacillati</taxon>
        <taxon>Bacillota</taxon>
        <taxon>Bacilli</taxon>
        <taxon>Bacillales</taxon>
        <taxon>Paenibacillaceae</taxon>
        <taxon>Paenibacillus</taxon>
    </lineage>
</organism>
<feature type="non-terminal residue" evidence="2">
    <location>
        <position position="1"/>
    </location>
</feature>
<dbReference type="SMART" id="SM01121">
    <property type="entry name" value="Dak1_2"/>
    <property type="match status" value="1"/>
</dbReference>
<sequence>LQVRSGQVTHSIRDTTIDGIEIREGDYLGIFEKAIVSATPSLQLTCRELLTLMLENGGELITVLTGEPADKAETSELETWVRETYPDAELEVHEGGQPLYPYLFAVE</sequence>
<dbReference type="Pfam" id="PF13684">
    <property type="entry name" value="FakA-like_C"/>
    <property type="match status" value="1"/>
</dbReference>
<dbReference type="Proteomes" id="UP001519887">
    <property type="component" value="Unassembled WGS sequence"/>
</dbReference>
<comment type="caution">
    <text evidence="2">The sequence shown here is derived from an EMBL/GenBank/DDBJ whole genome shotgun (WGS) entry which is preliminary data.</text>
</comment>
<protein>
    <recommendedName>
        <fullName evidence="1">Fatty acid kinase subunit A-like C-terminal domain-containing protein</fullName>
    </recommendedName>
</protein>